<gene>
    <name evidence="1" type="ORF">MESINF_2471</name>
</gene>
<dbReference type="EMBL" id="LS974202">
    <property type="protein sequence ID" value="SSC13911.1"/>
    <property type="molecule type" value="Genomic_DNA"/>
</dbReference>
<reference evidence="1 2" key="1">
    <citation type="submission" date="2017-01" db="EMBL/GenBank/DDBJ databases">
        <authorList>
            <person name="Erauso G."/>
        </authorList>
    </citation>
    <scope>NUCLEOTIDE SEQUENCE [LARGE SCALE GENOMIC DNA]</scope>
    <source>
        <strain evidence="1">MESINF1</strain>
    </source>
</reference>
<dbReference type="Proteomes" id="UP000250796">
    <property type="component" value="Chromosome MESINF"/>
</dbReference>
<keyword evidence="2" id="KW-1185">Reference proteome</keyword>
<evidence type="ECO:0000313" key="2">
    <source>
        <dbReference type="Proteomes" id="UP000250796"/>
    </source>
</evidence>
<sequence>MKIPQLVLYYSHESCPARVAPLPVIAWLCRKREIDFDGYFSVRPSLAGIGDFLPFAGNRHEEQLYFLSNFYERILFVSMGEGEEIPFERFFKARNCQSLVRSSDELLELYVELFDSFDEPLPAEAVVYPSRERDLPLEAVDLGSFKIPGRSRIDSFLYPEILYREALAIHLEAGERQFEKLRGLGVKRLFLACCGDEAAEKFDRMGFETDTIEELKDGETLLDLTGRISRRWAGKGRGVALGNDPITLRWMARYLREDTLPIAALKTLRDSVPVISELVEKTGNNIVWGSQIYDDGVISALSKRGVILVLAHDVEVGLTVKDKVKLPSLWLKKAKAPWKEEVSDEYLQKKLEEGGIPFVFINYAADLGHLPVLPRYLDLHSIEGIRDGIAFPANWWDFAGETLEQFFIPRDRGGIFPSGEILLSSAGLGVATEAKGYLPRKVYIDSLLKARQIISKHCGEANVPVGHYSFQDACPEYRHRSAEPDFTVLKEAGFEYAVSYREEGEWPRVLYDDGDFLVLNQQTVHWSFEPMSDVKKWERSFDNVPSGVWAIIGLDSPFWGMTPCYFGEASKGLDLTKLVRAMKYVLSGGESGRLFILKPHELVRFVRLLKRSGDIRRE</sequence>
<accession>A0A7Z7LHC2</accession>
<evidence type="ECO:0000313" key="1">
    <source>
        <dbReference type="EMBL" id="SSC13911.1"/>
    </source>
</evidence>
<protein>
    <submittedName>
        <fullName evidence="1">Uncharacterized protein</fullName>
    </submittedName>
</protein>
<name>A0A7Z7LHC2_9BACT</name>
<dbReference type="RefSeq" id="WP_169700078.1">
    <property type="nucleotide sequence ID" value="NZ_LS974202.1"/>
</dbReference>
<proteinExistence type="predicted"/>
<dbReference type="KEGG" id="minf:MESINF_2471"/>
<dbReference type="AlphaFoldDB" id="A0A7Z7LHC2"/>
<organism evidence="1 2">
    <name type="scientific">Mesotoga infera</name>
    <dbReference type="NCBI Taxonomy" id="1236046"/>
    <lineage>
        <taxon>Bacteria</taxon>
        <taxon>Thermotogati</taxon>
        <taxon>Thermotogota</taxon>
        <taxon>Thermotogae</taxon>
        <taxon>Kosmotogales</taxon>
        <taxon>Kosmotogaceae</taxon>
        <taxon>Mesotoga</taxon>
    </lineage>
</organism>